<feature type="domain" description="Fe/B12 periplasmic-binding" evidence="2">
    <location>
        <begin position="91"/>
        <end position="357"/>
    </location>
</feature>
<keyword evidence="4" id="KW-1185">Reference proteome</keyword>
<dbReference type="Gene3D" id="3.40.50.1980">
    <property type="entry name" value="Nitrogenase molybdenum iron protein domain"/>
    <property type="match status" value="2"/>
</dbReference>
<feature type="signal peptide" evidence="1">
    <location>
        <begin position="1"/>
        <end position="29"/>
    </location>
</feature>
<feature type="chain" id="PRO_5026911369" evidence="1">
    <location>
        <begin position="30"/>
        <end position="371"/>
    </location>
</feature>
<reference evidence="3 4" key="1">
    <citation type="submission" date="2019-08" db="EMBL/GenBank/DDBJ databases">
        <title>In-depth cultivation of the pig gut microbiome towards novel bacterial diversity and tailored functional studies.</title>
        <authorList>
            <person name="Wylensek D."/>
            <person name="Hitch T.C.A."/>
            <person name="Clavel T."/>
        </authorList>
    </citation>
    <scope>NUCLEOTIDE SEQUENCE [LARGE SCALE GENOMIC DNA]</scope>
    <source>
        <strain evidence="3 4">Oil-RF-744-WCA-WT-10</strain>
    </source>
</reference>
<evidence type="ECO:0000313" key="4">
    <source>
        <dbReference type="Proteomes" id="UP000483362"/>
    </source>
</evidence>
<dbReference type="RefSeq" id="WP_154327052.1">
    <property type="nucleotide sequence ID" value="NZ_CP045696.1"/>
</dbReference>
<accession>A0A6L5XF10</accession>
<dbReference type="PANTHER" id="PTHR30535:SF34">
    <property type="entry name" value="MOLYBDATE-BINDING PROTEIN MOLA"/>
    <property type="match status" value="1"/>
</dbReference>
<protein>
    <submittedName>
        <fullName evidence="3">ABC transporter substrate-binding protein</fullName>
    </submittedName>
</protein>
<organism evidence="3 4">
    <name type="scientific">Sodaliphilus pleomorphus</name>
    <dbReference type="NCBI Taxonomy" id="2606626"/>
    <lineage>
        <taxon>Bacteria</taxon>
        <taxon>Pseudomonadati</taxon>
        <taxon>Bacteroidota</taxon>
        <taxon>Bacteroidia</taxon>
        <taxon>Bacteroidales</taxon>
        <taxon>Muribaculaceae</taxon>
        <taxon>Sodaliphilus</taxon>
    </lineage>
</organism>
<comment type="caution">
    <text evidence="3">The sequence shown here is derived from an EMBL/GenBank/DDBJ whole genome shotgun (WGS) entry which is preliminary data.</text>
</comment>
<name>A0A6L5XF10_9BACT</name>
<dbReference type="EMBL" id="VULT01000016">
    <property type="protein sequence ID" value="MSS18108.1"/>
    <property type="molecule type" value="Genomic_DNA"/>
</dbReference>
<dbReference type="PROSITE" id="PS51257">
    <property type="entry name" value="PROKAR_LIPOPROTEIN"/>
    <property type="match status" value="1"/>
</dbReference>
<dbReference type="Pfam" id="PF01497">
    <property type="entry name" value="Peripla_BP_2"/>
    <property type="match status" value="1"/>
</dbReference>
<proteinExistence type="predicted"/>
<dbReference type="SUPFAM" id="SSF53807">
    <property type="entry name" value="Helical backbone' metal receptor"/>
    <property type="match status" value="1"/>
</dbReference>
<dbReference type="PANTHER" id="PTHR30535">
    <property type="entry name" value="VITAMIN B12-BINDING PROTEIN"/>
    <property type="match status" value="1"/>
</dbReference>
<dbReference type="PROSITE" id="PS50983">
    <property type="entry name" value="FE_B12_PBP"/>
    <property type="match status" value="1"/>
</dbReference>
<gene>
    <name evidence="3" type="ORF">FYJ29_10120</name>
</gene>
<dbReference type="AlphaFoldDB" id="A0A6L5XF10"/>
<dbReference type="InterPro" id="IPR002491">
    <property type="entry name" value="ABC_transptr_periplasmic_BD"/>
</dbReference>
<evidence type="ECO:0000256" key="1">
    <source>
        <dbReference type="SAM" id="SignalP"/>
    </source>
</evidence>
<sequence length="371" mass="41491">MKHSAILQHVAVALLLAMMLVSCNRGSNAARNNDRQASLLVMTQKRGYLKVEIKDPWHNGKLLHTYLLVPRDSVVPRDLPAGTVVRTPVRRALVYSEVHTSVMRELGGFEAVKGVCDANYFTDPEVLARVKHGAIADCGSSSAPSIERVIAMKPDAILLSPYQDATYGQVEKLGIPLIECADYLEYSPLGRAEWARFYGALLGSEERGDSLYRAVRGRYDAIVARTQKATSHPSVITEMVISGVWSVPGGNSYMARVIKDAGGSYPWSDDKSTGSLSLDFDQVLAKAQNADFWFIKWTGINTLAQLQAQYDLNKNFKAFKTRRVWVCDTGESHFFVRIPFHPDVLLHELAAVLHPELFPGYRHEYYHHLDR</sequence>
<dbReference type="InterPro" id="IPR050902">
    <property type="entry name" value="ABC_Transporter_SBP"/>
</dbReference>
<evidence type="ECO:0000313" key="3">
    <source>
        <dbReference type="EMBL" id="MSS18108.1"/>
    </source>
</evidence>
<dbReference type="GO" id="GO:0071281">
    <property type="term" value="P:cellular response to iron ion"/>
    <property type="evidence" value="ECO:0007669"/>
    <property type="project" value="TreeGrafter"/>
</dbReference>
<keyword evidence="1" id="KW-0732">Signal</keyword>
<dbReference type="Proteomes" id="UP000483362">
    <property type="component" value="Unassembled WGS sequence"/>
</dbReference>
<evidence type="ECO:0000259" key="2">
    <source>
        <dbReference type="PROSITE" id="PS50983"/>
    </source>
</evidence>